<evidence type="ECO:0000259" key="5">
    <source>
        <dbReference type="Pfam" id="PF19028"/>
    </source>
</evidence>
<keyword evidence="2" id="KW-1015">Disulfide bond</keyword>
<accession>A0ABD0PB73</accession>
<evidence type="ECO:0000256" key="3">
    <source>
        <dbReference type="ARBA" id="ARBA00023180"/>
    </source>
</evidence>
<dbReference type="EMBL" id="JAMKFB020000016">
    <property type="protein sequence ID" value="KAL0171338.1"/>
    <property type="molecule type" value="Genomic_DNA"/>
</dbReference>
<evidence type="ECO:0000256" key="2">
    <source>
        <dbReference type="ARBA" id="ARBA00023157"/>
    </source>
</evidence>
<evidence type="ECO:0000313" key="6">
    <source>
        <dbReference type="EMBL" id="KAL0171338.1"/>
    </source>
</evidence>
<keyword evidence="3" id="KW-0325">Glycoprotein</keyword>
<dbReference type="AlphaFoldDB" id="A0ABD0PB73"/>
<sequence>QCPHWGLPETYQSCLIAKDCVVSEWSTWVSCSKTCSDPSVPQGTRSRSRQLIRLPTGGGSECPQLEESQACEPEGDGVPPCA</sequence>
<gene>
    <name evidence="6" type="ORF">M9458_031649</name>
</gene>
<dbReference type="Proteomes" id="UP001529510">
    <property type="component" value="Unassembled WGS sequence"/>
</dbReference>
<dbReference type="InterPro" id="IPR039942">
    <property type="entry name" value="SBSPO"/>
</dbReference>
<dbReference type="InterPro" id="IPR044004">
    <property type="entry name" value="TSP1_spondin_dom"/>
</dbReference>
<dbReference type="PANTHER" id="PTHR20920">
    <property type="entry name" value="RPE-SPONDIN"/>
    <property type="match status" value="1"/>
</dbReference>
<reference evidence="6 7" key="1">
    <citation type="submission" date="2024-05" db="EMBL/GenBank/DDBJ databases">
        <title>Genome sequencing and assembly of Indian major carp, Cirrhinus mrigala (Hamilton, 1822).</title>
        <authorList>
            <person name="Mohindra V."/>
            <person name="Chowdhury L.M."/>
            <person name="Lal K."/>
            <person name="Jena J.K."/>
        </authorList>
    </citation>
    <scope>NUCLEOTIDE SEQUENCE [LARGE SCALE GENOMIC DNA]</scope>
    <source>
        <strain evidence="6">CM1030</strain>
        <tissue evidence="6">Blood</tissue>
    </source>
</reference>
<dbReference type="Gene3D" id="2.20.100.10">
    <property type="entry name" value="Thrombospondin type-1 (TSP1) repeat"/>
    <property type="match status" value="1"/>
</dbReference>
<dbReference type="PANTHER" id="PTHR20920:SF5">
    <property type="entry name" value="SMB DOMAIN-CONTAINING PROTEIN"/>
    <property type="match status" value="1"/>
</dbReference>
<feature type="region of interest" description="Disordered" evidence="4">
    <location>
        <begin position="33"/>
        <end position="82"/>
    </location>
</feature>
<feature type="compositionally biased region" description="Polar residues" evidence="4">
    <location>
        <begin position="33"/>
        <end position="45"/>
    </location>
</feature>
<protein>
    <recommendedName>
        <fullName evidence="5">Spondin-like TSP1 domain-containing protein</fullName>
    </recommendedName>
</protein>
<feature type="non-terminal residue" evidence="6">
    <location>
        <position position="82"/>
    </location>
</feature>
<name>A0ABD0PB73_CIRMR</name>
<dbReference type="InterPro" id="IPR000884">
    <property type="entry name" value="TSP1_rpt"/>
</dbReference>
<evidence type="ECO:0000313" key="7">
    <source>
        <dbReference type="Proteomes" id="UP001529510"/>
    </source>
</evidence>
<proteinExistence type="predicted"/>
<feature type="non-terminal residue" evidence="6">
    <location>
        <position position="1"/>
    </location>
</feature>
<feature type="domain" description="Spondin-like TSP1" evidence="5">
    <location>
        <begin position="20"/>
        <end position="73"/>
    </location>
</feature>
<keyword evidence="1" id="KW-0732">Signal</keyword>
<dbReference type="SUPFAM" id="SSF82895">
    <property type="entry name" value="TSP-1 type 1 repeat"/>
    <property type="match status" value="1"/>
</dbReference>
<dbReference type="PROSITE" id="PS50092">
    <property type="entry name" value="TSP1"/>
    <property type="match status" value="1"/>
</dbReference>
<keyword evidence="7" id="KW-1185">Reference proteome</keyword>
<dbReference type="InterPro" id="IPR036383">
    <property type="entry name" value="TSP1_rpt_sf"/>
</dbReference>
<evidence type="ECO:0000256" key="4">
    <source>
        <dbReference type="SAM" id="MobiDB-lite"/>
    </source>
</evidence>
<comment type="caution">
    <text evidence="6">The sequence shown here is derived from an EMBL/GenBank/DDBJ whole genome shotgun (WGS) entry which is preliminary data.</text>
</comment>
<dbReference type="FunFam" id="2.20.100.10:FF:000019">
    <property type="entry name" value="Thrombospondin type 1 domain containing 7A"/>
    <property type="match status" value="1"/>
</dbReference>
<organism evidence="6 7">
    <name type="scientific">Cirrhinus mrigala</name>
    <name type="common">Mrigala</name>
    <dbReference type="NCBI Taxonomy" id="683832"/>
    <lineage>
        <taxon>Eukaryota</taxon>
        <taxon>Metazoa</taxon>
        <taxon>Chordata</taxon>
        <taxon>Craniata</taxon>
        <taxon>Vertebrata</taxon>
        <taxon>Euteleostomi</taxon>
        <taxon>Actinopterygii</taxon>
        <taxon>Neopterygii</taxon>
        <taxon>Teleostei</taxon>
        <taxon>Ostariophysi</taxon>
        <taxon>Cypriniformes</taxon>
        <taxon>Cyprinidae</taxon>
        <taxon>Labeoninae</taxon>
        <taxon>Labeonini</taxon>
        <taxon>Cirrhinus</taxon>
    </lineage>
</organism>
<dbReference type="Pfam" id="PF19028">
    <property type="entry name" value="TSP1_spondin"/>
    <property type="match status" value="1"/>
</dbReference>
<evidence type="ECO:0000256" key="1">
    <source>
        <dbReference type="ARBA" id="ARBA00022729"/>
    </source>
</evidence>